<dbReference type="PANTHER" id="PTHR38340">
    <property type="entry name" value="S-LAYER PROTEIN"/>
    <property type="match status" value="1"/>
</dbReference>
<gene>
    <name evidence="3" type="ORF">HNP73_002144</name>
</gene>
<protein>
    <submittedName>
        <fullName evidence="3">Ca2+-binding RTX toxin-like protein</fullName>
    </submittedName>
</protein>
<evidence type="ECO:0000256" key="2">
    <source>
        <dbReference type="ARBA" id="ARBA00022525"/>
    </source>
</evidence>
<comment type="subcellular location">
    <subcellularLocation>
        <location evidence="1">Secreted</location>
    </subcellularLocation>
</comment>
<proteinExistence type="predicted"/>
<dbReference type="InterPro" id="IPR011049">
    <property type="entry name" value="Serralysin-like_metalloprot_C"/>
</dbReference>
<dbReference type="Gene3D" id="2.150.10.10">
    <property type="entry name" value="Serralysin-like metalloprotease, C-terminal"/>
    <property type="match status" value="3"/>
</dbReference>
<dbReference type="PROSITE" id="PS00330">
    <property type="entry name" value="HEMOLYSIN_CALCIUM"/>
    <property type="match status" value="7"/>
</dbReference>
<name>A0A840SP94_9RHOB</name>
<sequence>MAKLIAYTATDMSLLDIYYGRIEKYTESQLVIGDGAHSTIYGGEFLYTYEGEVFGTLQSIDQKFGRATLWRAWDIDRDANTFSYYINADDSEGAKAYVLSGHDEFSGSSGNDVLQGYAGSDTIAGGDGDDRLEGGWGADYLVGGAGRDVLDGGAGGDWMEGGAGGDSYLVDHPGDMVVEEGGGFDRIFSVLSLRLPSLVEALTLVGSEPLTGIGNPLNNAISGGSGDDRLMGLGGGDRLSGADGDDVLLGGAGDDLLFGNAGNDSLVDGAGNDVLRGGAGMDVLRGGAGDDQLFGDWGRDILVGGLGADVLTGGTGNDVFRFLSVAEIGNGATADTITDFLPGDRIDLRGIDADEFMPGHQTFQFIDDAAFSGVAGELRFWGGRLMGDIDGDMLVDFGLMLPGTSQVTLSDLLL</sequence>
<dbReference type="EMBL" id="JACHFM010000002">
    <property type="protein sequence ID" value="MBB5222208.1"/>
    <property type="molecule type" value="Genomic_DNA"/>
</dbReference>
<dbReference type="RefSeq" id="WP_184148665.1">
    <property type="nucleotide sequence ID" value="NZ_JACHFM010000002.1"/>
</dbReference>
<dbReference type="InterPro" id="IPR050557">
    <property type="entry name" value="RTX_toxin/Mannuronan_C5-epim"/>
</dbReference>
<dbReference type="InterPro" id="IPR001343">
    <property type="entry name" value="Hemolysn_Ca-bd"/>
</dbReference>
<evidence type="ECO:0000256" key="1">
    <source>
        <dbReference type="ARBA" id="ARBA00004613"/>
    </source>
</evidence>
<dbReference type="PANTHER" id="PTHR38340:SF1">
    <property type="entry name" value="S-LAYER PROTEIN"/>
    <property type="match status" value="1"/>
</dbReference>
<evidence type="ECO:0000313" key="4">
    <source>
        <dbReference type="Proteomes" id="UP000549457"/>
    </source>
</evidence>
<dbReference type="GO" id="GO:0005576">
    <property type="term" value="C:extracellular region"/>
    <property type="evidence" value="ECO:0007669"/>
    <property type="project" value="UniProtKB-SubCell"/>
</dbReference>
<dbReference type="InterPro" id="IPR018511">
    <property type="entry name" value="Hemolysin-typ_Ca-bd_CS"/>
</dbReference>
<comment type="caution">
    <text evidence="3">The sequence shown here is derived from an EMBL/GenBank/DDBJ whole genome shotgun (WGS) entry which is preliminary data.</text>
</comment>
<dbReference type="Pfam" id="PF00353">
    <property type="entry name" value="HemolysinCabind"/>
    <property type="match status" value="5"/>
</dbReference>
<organism evidence="3 4">
    <name type="scientific">Amaricoccus macauensis</name>
    <dbReference type="NCBI Taxonomy" id="57001"/>
    <lineage>
        <taxon>Bacteria</taxon>
        <taxon>Pseudomonadati</taxon>
        <taxon>Pseudomonadota</taxon>
        <taxon>Alphaproteobacteria</taxon>
        <taxon>Rhodobacterales</taxon>
        <taxon>Paracoccaceae</taxon>
        <taxon>Amaricoccus</taxon>
    </lineage>
</organism>
<dbReference type="AlphaFoldDB" id="A0A840SP94"/>
<dbReference type="Proteomes" id="UP000549457">
    <property type="component" value="Unassembled WGS sequence"/>
</dbReference>
<keyword evidence="2" id="KW-0964">Secreted</keyword>
<keyword evidence="4" id="KW-1185">Reference proteome</keyword>
<dbReference type="PRINTS" id="PR00313">
    <property type="entry name" value="CABNDNGRPT"/>
</dbReference>
<evidence type="ECO:0000313" key="3">
    <source>
        <dbReference type="EMBL" id="MBB5222208.1"/>
    </source>
</evidence>
<accession>A0A840SP94</accession>
<dbReference type="GO" id="GO:0005509">
    <property type="term" value="F:calcium ion binding"/>
    <property type="evidence" value="ECO:0007669"/>
    <property type="project" value="InterPro"/>
</dbReference>
<dbReference type="SUPFAM" id="SSF51120">
    <property type="entry name" value="beta-Roll"/>
    <property type="match status" value="3"/>
</dbReference>
<reference evidence="3 4" key="1">
    <citation type="submission" date="2020-08" db="EMBL/GenBank/DDBJ databases">
        <title>Genomic Encyclopedia of Type Strains, Phase IV (KMG-IV): sequencing the most valuable type-strain genomes for metagenomic binning, comparative biology and taxonomic classification.</title>
        <authorList>
            <person name="Goeker M."/>
        </authorList>
    </citation>
    <scope>NUCLEOTIDE SEQUENCE [LARGE SCALE GENOMIC DNA]</scope>
    <source>
        <strain evidence="3 4">DSM 101730</strain>
    </source>
</reference>